<feature type="signal peptide" evidence="5">
    <location>
        <begin position="1"/>
        <end position="29"/>
    </location>
</feature>
<keyword evidence="8" id="KW-1185">Reference proteome</keyword>
<feature type="compositionally biased region" description="Acidic residues" evidence="4">
    <location>
        <begin position="28"/>
        <end position="57"/>
    </location>
</feature>
<dbReference type="Gene3D" id="3.90.76.10">
    <property type="entry name" value="Dipeptide-binding Protein, Domain 1"/>
    <property type="match status" value="1"/>
</dbReference>
<dbReference type="AlphaFoldDB" id="A0A4Y8L9F6"/>
<dbReference type="PIRSF" id="PIRSF002741">
    <property type="entry name" value="MppA"/>
    <property type="match status" value="1"/>
</dbReference>
<dbReference type="Gene3D" id="3.40.190.10">
    <property type="entry name" value="Periplasmic binding protein-like II"/>
    <property type="match status" value="1"/>
</dbReference>
<dbReference type="InterPro" id="IPR039424">
    <property type="entry name" value="SBP_5"/>
</dbReference>
<accession>A0A4Y8L9F6</accession>
<feature type="chain" id="PRO_5021389119" evidence="5">
    <location>
        <begin position="30"/>
        <end position="586"/>
    </location>
</feature>
<protein>
    <submittedName>
        <fullName evidence="7">Oligopeptide ABC transporter substrate-binding protein</fullName>
    </submittedName>
</protein>
<reference evidence="7 8" key="1">
    <citation type="submission" date="2019-03" db="EMBL/GenBank/DDBJ databases">
        <authorList>
            <person name="Yang Y."/>
        </authorList>
    </citation>
    <scope>NUCLEOTIDE SEQUENCE [LARGE SCALE GENOMIC DNA]</scope>
    <source>
        <strain evidence="7 8">ASL-1</strain>
    </source>
</reference>
<feature type="region of interest" description="Disordered" evidence="4">
    <location>
        <begin position="26"/>
        <end position="68"/>
    </location>
</feature>
<dbReference type="PANTHER" id="PTHR30290">
    <property type="entry name" value="PERIPLASMIC BINDING COMPONENT OF ABC TRANSPORTER"/>
    <property type="match status" value="1"/>
</dbReference>
<dbReference type="GO" id="GO:0043190">
    <property type="term" value="C:ATP-binding cassette (ABC) transporter complex"/>
    <property type="evidence" value="ECO:0007669"/>
    <property type="project" value="InterPro"/>
</dbReference>
<dbReference type="GO" id="GO:0042597">
    <property type="term" value="C:periplasmic space"/>
    <property type="evidence" value="ECO:0007669"/>
    <property type="project" value="UniProtKB-ARBA"/>
</dbReference>
<proteinExistence type="inferred from homology"/>
<keyword evidence="2" id="KW-0813">Transport</keyword>
<dbReference type="Pfam" id="PF00496">
    <property type="entry name" value="SBP_bac_5"/>
    <property type="match status" value="1"/>
</dbReference>
<dbReference type="RefSeq" id="WP_134382626.1">
    <property type="nucleotide sequence ID" value="NZ_SORX01000011.1"/>
</dbReference>
<evidence type="ECO:0000313" key="8">
    <source>
        <dbReference type="Proteomes" id="UP000297776"/>
    </source>
</evidence>
<dbReference type="InterPro" id="IPR050034">
    <property type="entry name" value="Opp4A"/>
</dbReference>
<dbReference type="GO" id="GO:1904680">
    <property type="term" value="F:peptide transmembrane transporter activity"/>
    <property type="evidence" value="ECO:0007669"/>
    <property type="project" value="TreeGrafter"/>
</dbReference>
<sequence length="586" mass="64968">MKKKSLLLMLTLLLVLSAFLAACSSGENAEEPAENDTETETPDDGTEDEGSEDDEASGEAQQGGTLTYGVDSAPEGLFNWAFYGIVTDADILALFDEGLIQYDENLAPEPNLATWETEDNQTFTFTFEEGVMWHDGVELTVHDWVFALETIADPDYDGPRFANVQTIEGAQAYRDGEADSISGLNVIDDYNIEVTFDKARVNNLVNVWAYPMSRAQFEGIPVAEMSASEQVRTKPVGLGPFKVDSITPGEAVIMTRFDDYWKGPANLDGINVQVIDNTTTVGALGNGDIDMISLQPVNGEEVEALDNVEVVTYPGLSYYYVGFKLGTFNSETNEIVEDKEKYADVNLRKAMAHAIDRQTWIDAFFFGYGSPVNGPVPSSHWIAADPEELATYDYDPEKAKELLAEAGYEDTNGDGFVEDPNGEEFVAKFSHYATGNPTFETRAQAIVQFWQEVGINAELEMAEVNLYYDMIEKDDPSIETFFGGWGTGADPDPTALWGSDQLWNYPRYKNEESDKLLADALDIEIVGDDQEARKDLYVEWQKMIAEDVPMIFIAQLEEIVALSSRVENVEYDVSGANSPHEWSIAQ</sequence>
<dbReference type="InterPro" id="IPR000914">
    <property type="entry name" value="SBP_5_dom"/>
</dbReference>
<dbReference type="GO" id="GO:0015833">
    <property type="term" value="P:peptide transport"/>
    <property type="evidence" value="ECO:0007669"/>
    <property type="project" value="TreeGrafter"/>
</dbReference>
<evidence type="ECO:0000256" key="4">
    <source>
        <dbReference type="SAM" id="MobiDB-lite"/>
    </source>
</evidence>
<comment type="caution">
    <text evidence="7">The sequence shown here is derived from an EMBL/GenBank/DDBJ whole genome shotgun (WGS) entry which is preliminary data.</text>
</comment>
<comment type="similarity">
    <text evidence="1">Belongs to the bacterial solute-binding protein 5 family.</text>
</comment>
<evidence type="ECO:0000256" key="2">
    <source>
        <dbReference type="ARBA" id="ARBA00022448"/>
    </source>
</evidence>
<dbReference type="OrthoDB" id="9796817at2"/>
<evidence type="ECO:0000256" key="1">
    <source>
        <dbReference type="ARBA" id="ARBA00005695"/>
    </source>
</evidence>
<evidence type="ECO:0000256" key="3">
    <source>
        <dbReference type="ARBA" id="ARBA00022729"/>
    </source>
</evidence>
<name>A0A4Y8L9F6_9BACL</name>
<dbReference type="PROSITE" id="PS51257">
    <property type="entry name" value="PROKAR_LIPOPROTEIN"/>
    <property type="match status" value="1"/>
</dbReference>
<keyword evidence="3 5" id="KW-0732">Signal</keyword>
<dbReference type="Gene3D" id="3.10.105.10">
    <property type="entry name" value="Dipeptide-binding Protein, Domain 3"/>
    <property type="match status" value="1"/>
</dbReference>
<gene>
    <name evidence="7" type="ORF">E2626_15015</name>
</gene>
<dbReference type="NCBIfam" id="NF045467">
    <property type="entry name" value="Opp4A"/>
    <property type="match status" value="1"/>
</dbReference>
<dbReference type="InterPro" id="IPR030678">
    <property type="entry name" value="Peptide/Ni-bd"/>
</dbReference>
<organism evidence="7 8">
    <name type="scientific">Jeotgalibacillus salarius</name>
    <dbReference type="NCBI Taxonomy" id="546023"/>
    <lineage>
        <taxon>Bacteria</taxon>
        <taxon>Bacillati</taxon>
        <taxon>Bacillota</taxon>
        <taxon>Bacilli</taxon>
        <taxon>Bacillales</taxon>
        <taxon>Caryophanaceae</taxon>
        <taxon>Jeotgalibacillus</taxon>
    </lineage>
</organism>
<dbReference type="PANTHER" id="PTHR30290:SF9">
    <property type="entry name" value="OLIGOPEPTIDE-BINDING PROTEIN APPA"/>
    <property type="match status" value="1"/>
</dbReference>
<dbReference type="SUPFAM" id="SSF53850">
    <property type="entry name" value="Periplasmic binding protein-like II"/>
    <property type="match status" value="1"/>
</dbReference>
<feature type="domain" description="Solute-binding protein family 5" evidence="6">
    <location>
        <begin position="108"/>
        <end position="498"/>
    </location>
</feature>
<evidence type="ECO:0000259" key="6">
    <source>
        <dbReference type="Pfam" id="PF00496"/>
    </source>
</evidence>
<dbReference type="EMBL" id="SORX01000011">
    <property type="protein sequence ID" value="TFD99285.1"/>
    <property type="molecule type" value="Genomic_DNA"/>
</dbReference>
<dbReference type="Proteomes" id="UP000297776">
    <property type="component" value="Unassembled WGS sequence"/>
</dbReference>
<evidence type="ECO:0000313" key="7">
    <source>
        <dbReference type="EMBL" id="TFD99285.1"/>
    </source>
</evidence>
<evidence type="ECO:0000256" key="5">
    <source>
        <dbReference type="SAM" id="SignalP"/>
    </source>
</evidence>